<evidence type="ECO:0000313" key="2">
    <source>
        <dbReference type="Proteomes" id="UP001162164"/>
    </source>
</evidence>
<keyword evidence="2" id="KW-1185">Reference proteome</keyword>
<gene>
    <name evidence="1" type="ORF">NQ317_010763</name>
</gene>
<name>A0ABQ9IR30_9CUCU</name>
<sequence length="94" mass="11161">MVLVKDQDTLSALFVSSSLYQVRKRIYVHVLTSIEFVLLIDRSYYLWEIEKFYASMLECMQEYTSAKIMMCLESCDPAALYEKIKEFADRHRKS</sequence>
<dbReference type="Proteomes" id="UP001162164">
    <property type="component" value="Unassembled WGS sequence"/>
</dbReference>
<reference evidence="1" key="1">
    <citation type="journal article" date="2023" name="Insect Mol. Biol.">
        <title>Genome sequencing provides insights into the evolution of gene families encoding plant cell wall-degrading enzymes in longhorned beetles.</title>
        <authorList>
            <person name="Shin N.R."/>
            <person name="Okamura Y."/>
            <person name="Kirsch R."/>
            <person name="Pauchet Y."/>
        </authorList>
    </citation>
    <scope>NUCLEOTIDE SEQUENCE</scope>
    <source>
        <strain evidence="1">MMC_N1</strain>
    </source>
</reference>
<comment type="caution">
    <text evidence="1">The sequence shown here is derived from an EMBL/GenBank/DDBJ whole genome shotgun (WGS) entry which is preliminary data.</text>
</comment>
<organism evidence="1 2">
    <name type="scientific">Molorchus minor</name>
    <dbReference type="NCBI Taxonomy" id="1323400"/>
    <lineage>
        <taxon>Eukaryota</taxon>
        <taxon>Metazoa</taxon>
        <taxon>Ecdysozoa</taxon>
        <taxon>Arthropoda</taxon>
        <taxon>Hexapoda</taxon>
        <taxon>Insecta</taxon>
        <taxon>Pterygota</taxon>
        <taxon>Neoptera</taxon>
        <taxon>Endopterygota</taxon>
        <taxon>Coleoptera</taxon>
        <taxon>Polyphaga</taxon>
        <taxon>Cucujiformia</taxon>
        <taxon>Chrysomeloidea</taxon>
        <taxon>Cerambycidae</taxon>
        <taxon>Lamiinae</taxon>
        <taxon>Monochamini</taxon>
        <taxon>Molorchus</taxon>
    </lineage>
</organism>
<protein>
    <submittedName>
        <fullName evidence="1">Uncharacterized protein</fullName>
    </submittedName>
</protein>
<proteinExistence type="predicted"/>
<accession>A0ABQ9IR30</accession>
<evidence type="ECO:0000313" key="1">
    <source>
        <dbReference type="EMBL" id="KAJ8942981.1"/>
    </source>
</evidence>
<dbReference type="EMBL" id="JAPWTJ010004675">
    <property type="protein sequence ID" value="KAJ8942981.1"/>
    <property type="molecule type" value="Genomic_DNA"/>
</dbReference>